<dbReference type="PANTHER" id="PTHR30047">
    <property type="entry name" value="HIGH-AFFINITY CHOLINE TRANSPORT PROTEIN-RELATED"/>
    <property type="match status" value="1"/>
</dbReference>
<evidence type="ECO:0000256" key="4">
    <source>
        <dbReference type="ARBA" id="ARBA00022475"/>
    </source>
</evidence>
<evidence type="ECO:0000256" key="6">
    <source>
        <dbReference type="ARBA" id="ARBA00022989"/>
    </source>
</evidence>
<gene>
    <name evidence="10" type="ORF">GCM10010406_28930</name>
</gene>
<feature type="transmembrane region" description="Helical" evidence="9">
    <location>
        <begin position="472"/>
        <end position="493"/>
    </location>
</feature>
<evidence type="ECO:0000256" key="9">
    <source>
        <dbReference type="SAM" id="Phobius"/>
    </source>
</evidence>
<dbReference type="NCBIfam" id="TIGR00842">
    <property type="entry name" value="bcct"/>
    <property type="match status" value="1"/>
</dbReference>
<dbReference type="RefSeq" id="WP_344383601.1">
    <property type="nucleotide sequence ID" value="NZ_BAAATA010000015.1"/>
</dbReference>
<evidence type="ECO:0000256" key="3">
    <source>
        <dbReference type="ARBA" id="ARBA00022448"/>
    </source>
</evidence>
<feature type="transmembrane region" description="Helical" evidence="9">
    <location>
        <begin position="261"/>
        <end position="279"/>
    </location>
</feature>
<evidence type="ECO:0000256" key="8">
    <source>
        <dbReference type="SAM" id="MobiDB-lite"/>
    </source>
</evidence>
<feature type="compositionally biased region" description="Gly residues" evidence="8">
    <location>
        <begin position="573"/>
        <end position="600"/>
    </location>
</feature>
<comment type="caution">
    <text evidence="10">The sequence shown here is derived from an EMBL/GenBank/DDBJ whole genome shotgun (WGS) entry which is preliminary data.</text>
</comment>
<evidence type="ECO:0000313" key="10">
    <source>
        <dbReference type="EMBL" id="GAA2491056.1"/>
    </source>
</evidence>
<keyword evidence="3" id="KW-0813">Transport</keyword>
<accession>A0ABN3LVN5</accession>
<keyword evidence="5 9" id="KW-0812">Transmembrane</keyword>
<keyword evidence="11" id="KW-1185">Reference proteome</keyword>
<evidence type="ECO:0000256" key="5">
    <source>
        <dbReference type="ARBA" id="ARBA00022692"/>
    </source>
</evidence>
<evidence type="ECO:0000313" key="11">
    <source>
        <dbReference type="Proteomes" id="UP001501358"/>
    </source>
</evidence>
<feature type="transmembrane region" description="Helical" evidence="9">
    <location>
        <begin position="76"/>
        <end position="95"/>
    </location>
</feature>
<dbReference type="PANTHER" id="PTHR30047:SF7">
    <property type="entry name" value="HIGH-AFFINITY CHOLINE TRANSPORT PROTEIN"/>
    <property type="match status" value="1"/>
</dbReference>
<proteinExistence type="inferred from homology"/>
<comment type="similarity">
    <text evidence="2">Belongs to the BCCT transporter (TC 2.A.15) family.</text>
</comment>
<evidence type="ECO:0000256" key="2">
    <source>
        <dbReference type="ARBA" id="ARBA00005658"/>
    </source>
</evidence>
<feature type="region of interest" description="Disordered" evidence="8">
    <location>
        <begin position="551"/>
        <end position="600"/>
    </location>
</feature>
<dbReference type="Proteomes" id="UP001501358">
    <property type="component" value="Unassembled WGS sequence"/>
</dbReference>
<feature type="transmembrane region" description="Helical" evidence="9">
    <location>
        <begin position="219"/>
        <end position="241"/>
    </location>
</feature>
<feature type="transmembrane region" description="Helical" evidence="9">
    <location>
        <begin position="499"/>
        <end position="519"/>
    </location>
</feature>
<reference evidence="10 11" key="1">
    <citation type="journal article" date="2019" name="Int. J. Syst. Evol. Microbiol.">
        <title>The Global Catalogue of Microorganisms (GCM) 10K type strain sequencing project: providing services to taxonomists for standard genome sequencing and annotation.</title>
        <authorList>
            <consortium name="The Broad Institute Genomics Platform"/>
            <consortium name="The Broad Institute Genome Sequencing Center for Infectious Disease"/>
            <person name="Wu L."/>
            <person name="Ma J."/>
        </authorList>
    </citation>
    <scope>NUCLEOTIDE SEQUENCE [LARGE SCALE GENOMIC DNA]</scope>
    <source>
        <strain evidence="10 11">JCM 6307</strain>
    </source>
</reference>
<dbReference type="PROSITE" id="PS01303">
    <property type="entry name" value="BCCT"/>
    <property type="match status" value="1"/>
</dbReference>
<evidence type="ECO:0000256" key="7">
    <source>
        <dbReference type="ARBA" id="ARBA00023136"/>
    </source>
</evidence>
<keyword evidence="7 9" id="KW-0472">Membrane</keyword>
<feature type="transmembrane region" description="Helical" evidence="9">
    <location>
        <begin position="376"/>
        <end position="399"/>
    </location>
</feature>
<feature type="transmembrane region" description="Helical" evidence="9">
    <location>
        <begin position="173"/>
        <end position="191"/>
    </location>
</feature>
<sequence>MSTPGTAPGGDPRAAGEPVAEPLPGAGPQPRTLPPDRVVFGVGTLLTAALVAWGVFAPEHLDSVAGAALDWTLHSFAWLFVSAADLFLVLALVLAATRFGRIRLGRDDEVPEFNAVSWTAMMFSAGMGIGLMFYGVAEPLTHFSDPPPASGQEPLSEGAARSAMEYTLFHWTLHPWAIYAVAGLALAYATFRKGRGNNMSSAFVGLLGRKRTEGAPGRAIDLLAIFATVFGSATSLGLGALQMAAGLELVAGVEAGKWLELIIIAALTLAFVVSAVSGVHRGVKWLSTTNMALAVFLIAFVFVVGPTVYVLDVLPASVGGYLNNLIPMASATGAFSDPGWLGGWTVFYWAWWLSWAPFVGTFIARISRGRTVREFVVGVLLVPSGASAVWFAVLGGSAIRLQDRGDADLVGALGKGQEAALFGLLEALPWYTLTGLVCIVLVALYFVSGADAASLVLGSLSSRGALQPRRGLVVTWGVLIGAVAAVLLLAGGLEALQTATILVALPFVLVMLGLCASLVKELREDPALGAERRRALRGIRDAVRAEVGEAMAEHAAAHPHHRRLRRAARSARGAGGPGDGSDPGGGSGPGEQSDPGGGKP</sequence>
<dbReference type="InterPro" id="IPR000060">
    <property type="entry name" value="BCCT_transptr"/>
</dbReference>
<feature type="transmembrane region" description="Helical" evidence="9">
    <location>
        <begin position="115"/>
        <end position="137"/>
    </location>
</feature>
<dbReference type="InterPro" id="IPR018093">
    <property type="entry name" value="BCCT_CS"/>
</dbReference>
<comment type="subcellular location">
    <subcellularLocation>
        <location evidence="1">Cell membrane</location>
        <topology evidence="1">Multi-pass membrane protein</topology>
    </subcellularLocation>
</comment>
<dbReference type="Pfam" id="PF02028">
    <property type="entry name" value="BCCT"/>
    <property type="match status" value="1"/>
</dbReference>
<protein>
    <submittedName>
        <fullName evidence="10">BCCT family transporter</fullName>
    </submittedName>
</protein>
<feature type="region of interest" description="Disordered" evidence="8">
    <location>
        <begin position="1"/>
        <end position="31"/>
    </location>
</feature>
<feature type="transmembrane region" description="Helical" evidence="9">
    <location>
        <begin position="38"/>
        <end position="56"/>
    </location>
</feature>
<organism evidence="10 11">
    <name type="scientific">Streptomyces thermolineatus</name>
    <dbReference type="NCBI Taxonomy" id="44033"/>
    <lineage>
        <taxon>Bacteria</taxon>
        <taxon>Bacillati</taxon>
        <taxon>Actinomycetota</taxon>
        <taxon>Actinomycetes</taxon>
        <taxon>Kitasatosporales</taxon>
        <taxon>Streptomycetaceae</taxon>
        <taxon>Streptomyces</taxon>
    </lineage>
</organism>
<evidence type="ECO:0000256" key="1">
    <source>
        <dbReference type="ARBA" id="ARBA00004651"/>
    </source>
</evidence>
<feature type="transmembrane region" description="Helical" evidence="9">
    <location>
        <begin position="430"/>
        <end position="460"/>
    </location>
</feature>
<feature type="transmembrane region" description="Helical" evidence="9">
    <location>
        <begin position="291"/>
        <end position="311"/>
    </location>
</feature>
<name>A0ABN3LVN5_9ACTN</name>
<feature type="transmembrane region" description="Helical" evidence="9">
    <location>
        <begin position="346"/>
        <end position="364"/>
    </location>
</feature>
<keyword evidence="4" id="KW-1003">Cell membrane</keyword>
<dbReference type="EMBL" id="BAAATA010000015">
    <property type="protein sequence ID" value="GAA2491056.1"/>
    <property type="molecule type" value="Genomic_DNA"/>
</dbReference>
<keyword evidence="6 9" id="KW-1133">Transmembrane helix</keyword>
<feature type="compositionally biased region" description="Basic residues" evidence="8">
    <location>
        <begin position="557"/>
        <end position="569"/>
    </location>
</feature>